<feature type="compositionally biased region" description="Low complexity" evidence="1">
    <location>
        <begin position="186"/>
        <end position="205"/>
    </location>
</feature>
<evidence type="ECO:0000256" key="1">
    <source>
        <dbReference type="SAM" id="MobiDB-lite"/>
    </source>
</evidence>
<evidence type="ECO:0000256" key="2">
    <source>
        <dbReference type="SAM" id="Phobius"/>
    </source>
</evidence>
<feature type="transmembrane region" description="Helical" evidence="2">
    <location>
        <begin position="25"/>
        <end position="46"/>
    </location>
</feature>
<feature type="compositionally biased region" description="Low complexity" evidence="1">
    <location>
        <begin position="125"/>
        <end position="136"/>
    </location>
</feature>
<proteinExistence type="predicted"/>
<feature type="transmembrane region" description="Helical" evidence="2">
    <location>
        <begin position="66"/>
        <end position="88"/>
    </location>
</feature>
<reference evidence="3 4" key="1">
    <citation type="journal article" date="2015" name="Fungal Genet. Biol.">
        <title>Evolution of novel wood decay mechanisms in Agaricales revealed by the genome sequences of Fistulina hepatica and Cylindrobasidium torrendii.</title>
        <authorList>
            <person name="Floudas D."/>
            <person name="Held B.W."/>
            <person name="Riley R."/>
            <person name="Nagy L.G."/>
            <person name="Koehler G."/>
            <person name="Ransdell A.S."/>
            <person name="Younus H."/>
            <person name="Chow J."/>
            <person name="Chiniquy J."/>
            <person name="Lipzen A."/>
            <person name="Tritt A."/>
            <person name="Sun H."/>
            <person name="Haridas S."/>
            <person name="LaButti K."/>
            <person name="Ohm R.A."/>
            <person name="Kues U."/>
            <person name="Blanchette R.A."/>
            <person name="Grigoriev I.V."/>
            <person name="Minto R.E."/>
            <person name="Hibbett D.S."/>
        </authorList>
    </citation>
    <scope>NUCLEOTIDE SEQUENCE [LARGE SCALE GENOMIC DNA]</scope>
    <source>
        <strain evidence="3 4">ATCC 64428</strain>
    </source>
</reference>
<dbReference type="EMBL" id="KN882022">
    <property type="protein sequence ID" value="KIY46813.1"/>
    <property type="molecule type" value="Genomic_DNA"/>
</dbReference>
<evidence type="ECO:0000313" key="4">
    <source>
        <dbReference type="Proteomes" id="UP000054144"/>
    </source>
</evidence>
<dbReference type="OrthoDB" id="3248709at2759"/>
<accession>A0A0D7A7Q1</accession>
<keyword evidence="4" id="KW-1185">Reference proteome</keyword>
<feature type="region of interest" description="Disordered" evidence="1">
    <location>
        <begin position="96"/>
        <end position="240"/>
    </location>
</feature>
<evidence type="ECO:0000313" key="3">
    <source>
        <dbReference type="EMBL" id="KIY46813.1"/>
    </source>
</evidence>
<feature type="compositionally biased region" description="Acidic residues" evidence="1">
    <location>
        <begin position="230"/>
        <end position="240"/>
    </location>
</feature>
<protein>
    <submittedName>
        <fullName evidence="3">Uncharacterized protein</fullName>
    </submittedName>
</protein>
<organism evidence="3 4">
    <name type="scientific">Fistulina hepatica ATCC 64428</name>
    <dbReference type="NCBI Taxonomy" id="1128425"/>
    <lineage>
        <taxon>Eukaryota</taxon>
        <taxon>Fungi</taxon>
        <taxon>Dikarya</taxon>
        <taxon>Basidiomycota</taxon>
        <taxon>Agaricomycotina</taxon>
        <taxon>Agaricomycetes</taxon>
        <taxon>Agaricomycetidae</taxon>
        <taxon>Agaricales</taxon>
        <taxon>Fistulinaceae</taxon>
        <taxon>Fistulina</taxon>
    </lineage>
</organism>
<feature type="compositionally biased region" description="Polar residues" evidence="1">
    <location>
        <begin position="137"/>
        <end position="148"/>
    </location>
</feature>
<sequence length="240" mass="26676">MTSLLDFLKPYPREASERARNNARFVLLFLVATFLLPVPSIFTALRRVAFSPPPEPWSWRWVVHCFYWLELGIVGIAGLNIAQCVYALQYPRPVPPHQPQKMKRDSMASPTPTKRPLKSITPVASPQRPFSSPSQSLYQSLGSSTHPVKSSYKAPTGPSSDYPPTPASTPSRVLHYSMPPATPMNSVASSSTSSVLSTPSPTVFSEYLTKRGSIPGRPLDGRFLERMNPEEDEDEDEVMQ</sequence>
<feature type="compositionally biased region" description="Basic and acidic residues" evidence="1">
    <location>
        <begin position="219"/>
        <end position="229"/>
    </location>
</feature>
<keyword evidence="2" id="KW-1133">Transmembrane helix</keyword>
<dbReference type="Proteomes" id="UP000054144">
    <property type="component" value="Unassembled WGS sequence"/>
</dbReference>
<gene>
    <name evidence="3" type="ORF">FISHEDRAFT_60058</name>
</gene>
<keyword evidence="2" id="KW-0472">Membrane</keyword>
<dbReference type="AlphaFoldDB" id="A0A0D7A7Q1"/>
<keyword evidence="2" id="KW-0812">Transmembrane</keyword>
<name>A0A0D7A7Q1_9AGAR</name>